<dbReference type="InterPro" id="IPR017850">
    <property type="entry name" value="Alkaline_phosphatase_core_sf"/>
</dbReference>
<evidence type="ECO:0000313" key="2">
    <source>
        <dbReference type="EMBL" id="QDV39035.1"/>
    </source>
</evidence>
<evidence type="ECO:0008006" key="4">
    <source>
        <dbReference type="Google" id="ProtNLM"/>
    </source>
</evidence>
<gene>
    <name evidence="2" type="ORF">ElP_69960</name>
</gene>
<feature type="region of interest" description="Disordered" evidence="1">
    <location>
        <begin position="283"/>
        <end position="302"/>
    </location>
</feature>
<protein>
    <recommendedName>
        <fullName evidence="4">Sulfatase</fullName>
    </recommendedName>
</protein>
<keyword evidence="3" id="KW-1185">Reference proteome</keyword>
<dbReference type="Proteomes" id="UP000317835">
    <property type="component" value="Chromosome"/>
</dbReference>
<dbReference type="PANTHER" id="PTHR43737:SF1">
    <property type="entry name" value="DUF1501 DOMAIN-CONTAINING PROTEIN"/>
    <property type="match status" value="1"/>
</dbReference>
<feature type="compositionally biased region" description="Gly residues" evidence="1">
    <location>
        <begin position="291"/>
        <end position="300"/>
    </location>
</feature>
<dbReference type="Pfam" id="PF07394">
    <property type="entry name" value="DUF1501"/>
    <property type="match status" value="1"/>
</dbReference>
<dbReference type="KEGG" id="tpla:ElP_69960"/>
<accession>A0A518HDV6</accession>
<sequence length="476" mass="51454">MARRDARRRCPGPLVSRRSMLQLGGLGLLELLRASRASGGDASIPGDPPPIRACIVVFYYGGPSHFETYDPKPEAPLEVRGEFKPIATSAPGVFVSEHLPRMATVMHKVALIRSMTHGNRLHDSASMETLTGRPAPQGDRELFSPEPQFYPSFGGALSFVRRGERLAVPHAALPFAFHNVVDVPCQGGGFLGPAFDPFRVGVDPNARSYKAELLATPDDLPPARRGRRRALLDAVDSAAGLRGEPRAMVASYDRAYQLLASKEVREALRIDREDPRVRDRYGYDHEPAAVGSGGGGGNGAELGASRQMRGQNLLMARRLVEAGVPFVNVYDFRQQGQNWDAHFKVFDQHRDHLLPVADRSLAALIEDLDARGLLDSTLVVALGEFGRTPRINGDAGRDHWPDCYSIALAGGGVKGGFVLGASDRLGAYPASDPVTPADLAATIYWRFGVAPGLELIDPTGRPHPIATGRPVRGLFS</sequence>
<evidence type="ECO:0000313" key="3">
    <source>
        <dbReference type="Proteomes" id="UP000317835"/>
    </source>
</evidence>
<evidence type="ECO:0000256" key="1">
    <source>
        <dbReference type="SAM" id="MobiDB-lite"/>
    </source>
</evidence>
<dbReference type="OrthoDB" id="127333at2"/>
<reference evidence="2 3" key="1">
    <citation type="submission" date="2019-02" db="EMBL/GenBank/DDBJ databases">
        <title>Deep-cultivation of Planctomycetes and their phenomic and genomic characterization uncovers novel biology.</title>
        <authorList>
            <person name="Wiegand S."/>
            <person name="Jogler M."/>
            <person name="Boedeker C."/>
            <person name="Pinto D."/>
            <person name="Vollmers J."/>
            <person name="Rivas-Marin E."/>
            <person name="Kohn T."/>
            <person name="Peeters S.H."/>
            <person name="Heuer A."/>
            <person name="Rast P."/>
            <person name="Oberbeckmann S."/>
            <person name="Bunk B."/>
            <person name="Jeske O."/>
            <person name="Meyerdierks A."/>
            <person name="Storesund J.E."/>
            <person name="Kallscheuer N."/>
            <person name="Luecker S."/>
            <person name="Lage O.M."/>
            <person name="Pohl T."/>
            <person name="Merkel B.J."/>
            <person name="Hornburger P."/>
            <person name="Mueller R.-W."/>
            <person name="Bruemmer F."/>
            <person name="Labrenz M."/>
            <person name="Spormann A.M."/>
            <person name="Op den Camp H."/>
            <person name="Overmann J."/>
            <person name="Amann R."/>
            <person name="Jetten M.S.M."/>
            <person name="Mascher T."/>
            <person name="Medema M.H."/>
            <person name="Devos D.P."/>
            <person name="Kaster A.-K."/>
            <person name="Ovreas L."/>
            <person name="Rohde M."/>
            <person name="Galperin M.Y."/>
            <person name="Jogler C."/>
        </authorList>
    </citation>
    <scope>NUCLEOTIDE SEQUENCE [LARGE SCALE GENOMIC DNA]</scope>
    <source>
        <strain evidence="2 3">ElP</strain>
    </source>
</reference>
<dbReference type="EMBL" id="CP036426">
    <property type="protein sequence ID" value="QDV39035.1"/>
    <property type="molecule type" value="Genomic_DNA"/>
</dbReference>
<proteinExistence type="predicted"/>
<organism evidence="2 3">
    <name type="scientific">Tautonia plasticadhaerens</name>
    <dbReference type="NCBI Taxonomy" id="2527974"/>
    <lineage>
        <taxon>Bacteria</taxon>
        <taxon>Pseudomonadati</taxon>
        <taxon>Planctomycetota</taxon>
        <taxon>Planctomycetia</taxon>
        <taxon>Isosphaerales</taxon>
        <taxon>Isosphaeraceae</taxon>
        <taxon>Tautonia</taxon>
    </lineage>
</organism>
<dbReference type="PANTHER" id="PTHR43737">
    <property type="entry name" value="BLL7424 PROTEIN"/>
    <property type="match status" value="1"/>
</dbReference>
<dbReference type="InterPro" id="IPR010869">
    <property type="entry name" value="DUF1501"/>
</dbReference>
<name>A0A518HDV6_9BACT</name>
<dbReference type="SUPFAM" id="SSF53649">
    <property type="entry name" value="Alkaline phosphatase-like"/>
    <property type="match status" value="1"/>
</dbReference>
<dbReference type="AlphaFoldDB" id="A0A518HDV6"/>